<proteinExistence type="predicted"/>
<gene>
    <name evidence="1" type="ORF">OSB04_011579</name>
</gene>
<reference evidence="1" key="1">
    <citation type="submission" date="2023-03" db="EMBL/GenBank/DDBJ databases">
        <title>Chromosome-scale reference genome and RAD-based genetic map of yellow starthistle (Centaurea solstitialis) reveal putative structural variation and QTLs associated with invader traits.</title>
        <authorList>
            <person name="Reatini B."/>
            <person name="Cang F.A."/>
            <person name="Jiang Q."/>
            <person name="Mckibben M.T.W."/>
            <person name="Barker M.S."/>
            <person name="Rieseberg L.H."/>
            <person name="Dlugosch K.M."/>
        </authorList>
    </citation>
    <scope>NUCLEOTIDE SEQUENCE</scope>
    <source>
        <strain evidence="1">CAN-66</strain>
        <tissue evidence="1">Leaf</tissue>
    </source>
</reference>
<keyword evidence="2" id="KW-1185">Reference proteome</keyword>
<dbReference type="Proteomes" id="UP001172457">
    <property type="component" value="Chromosome 3"/>
</dbReference>
<comment type="caution">
    <text evidence="1">The sequence shown here is derived from an EMBL/GenBank/DDBJ whole genome shotgun (WGS) entry which is preliminary data.</text>
</comment>
<evidence type="ECO:0000313" key="1">
    <source>
        <dbReference type="EMBL" id="KAJ9556965.1"/>
    </source>
</evidence>
<dbReference type="EMBL" id="JARYMX010000003">
    <property type="protein sequence ID" value="KAJ9556965.1"/>
    <property type="molecule type" value="Genomic_DNA"/>
</dbReference>
<dbReference type="PANTHER" id="PTHR37610:SF47">
    <property type="entry name" value="RETROTRANSPOSON COPIA-LIKE N-TERMINAL DOMAIN-CONTAINING PROTEIN"/>
    <property type="match status" value="1"/>
</dbReference>
<sequence>MAQPVYSTGSSSTDTDEEWERDAQMFAEFVKQETVSPSIPRSRAPNIDRGRVEANARLMADYFCDYPTPPKPILLKPILKGNSESFLPITGHKLNGHNFLQWSQSVMLYIRGRGKEDHLTRVVPAPKPDEPSFKSWKSENNMVMAWLINSMTLEIGEIFHLYSTAQEIWEAARDNVLKHWQQLDLYEVHEWKCYADQATIQKMVEMRRIFKFLMGLNKDLDEVRG</sequence>
<dbReference type="AlphaFoldDB" id="A0AA38T9P3"/>
<organism evidence="1 2">
    <name type="scientific">Centaurea solstitialis</name>
    <name type="common">yellow star-thistle</name>
    <dbReference type="NCBI Taxonomy" id="347529"/>
    <lineage>
        <taxon>Eukaryota</taxon>
        <taxon>Viridiplantae</taxon>
        <taxon>Streptophyta</taxon>
        <taxon>Embryophyta</taxon>
        <taxon>Tracheophyta</taxon>
        <taxon>Spermatophyta</taxon>
        <taxon>Magnoliopsida</taxon>
        <taxon>eudicotyledons</taxon>
        <taxon>Gunneridae</taxon>
        <taxon>Pentapetalae</taxon>
        <taxon>asterids</taxon>
        <taxon>campanulids</taxon>
        <taxon>Asterales</taxon>
        <taxon>Asteraceae</taxon>
        <taxon>Carduoideae</taxon>
        <taxon>Cardueae</taxon>
        <taxon>Centaureinae</taxon>
        <taxon>Centaurea</taxon>
    </lineage>
</organism>
<protein>
    <recommendedName>
        <fullName evidence="3">Retrotransposon Copia-like N-terminal domain-containing protein</fullName>
    </recommendedName>
</protein>
<evidence type="ECO:0008006" key="3">
    <source>
        <dbReference type="Google" id="ProtNLM"/>
    </source>
</evidence>
<evidence type="ECO:0000313" key="2">
    <source>
        <dbReference type="Proteomes" id="UP001172457"/>
    </source>
</evidence>
<dbReference type="PANTHER" id="PTHR37610">
    <property type="entry name" value="CCHC-TYPE DOMAIN-CONTAINING PROTEIN"/>
    <property type="match status" value="1"/>
</dbReference>
<accession>A0AA38T9P3</accession>
<name>A0AA38T9P3_9ASTR</name>